<dbReference type="SUPFAM" id="SSF51445">
    <property type="entry name" value="(Trans)glycosidases"/>
    <property type="match status" value="1"/>
</dbReference>
<dbReference type="InterPro" id="IPR013739">
    <property type="entry name" value="Beta_galactosidase_C"/>
</dbReference>
<feature type="signal peptide" evidence="11">
    <location>
        <begin position="1"/>
        <end position="19"/>
    </location>
</feature>
<evidence type="ECO:0000256" key="10">
    <source>
        <dbReference type="PIRSR" id="PIRSR001084-2"/>
    </source>
</evidence>
<dbReference type="InterPro" id="IPR029062">
    <property type="entry name" value="Class_I_gatase-like"/>
</dbReference>
<gene>
    <name evidence="15" type="ORF">OU798_20685</name>
</gene>
<keyword evidence="11" id="KW-0732">Signal</keyword>
<comment type="similarity">
    <text evidence="2 8">Belongs to the glycosyl hydrolase 42 family.</text>
</comment>
<dbReference type="CDD" id="cd03143">
    <property type="entry name" value="A4_beta-galactosidase_middle_domain"/>
    <property type="match status" value="1"/>
</dbReference>
<accession>A0A9X3J8P4</accession>
<dbReference type="InterPro" id="IPR013780">
    <property type="entry name" value="Glyco_hydro_b"/>
</dbReference>
<evidence type="ECO:0000256" key="3">
    <source>
        <dbReference type="ARBA" id="ARBA00012756"/>
    </source>
</evidence>
<dbReference type="SUPFAM" id="SSF52317">
    <property type="entry name" value="Class I glutamine amidotransferase-like"/>
    <property type="match status" value="1"/>
</dbReference>
<evidence type="ECO:0000313" key="15">
    <source>
        <dbReference type="EMBL" id="MCY1722776.1"/>
    </source>
</evidence>
<dbReference type="InterPro" id="IPR013529">
    <property type="entry name" value="Glyco_hydro_42_N"/>
</dbReference>
<dbReference type="Pfam" id="PF02449">
    <property type="entry name" value="Glyco_hydro_42"/>
    <property type="match status" value="1"/>
</dbReference>
<reference evidence="15" key="1">
    <citation type="submission" date="2022-11" db="EMBL/GenBank/DDBJ databases">
        <title>Marilongibacter aestuarii gen. nov., sp. nov., isolated from tidal flat sediment.</title>
        <authorList>
            <person name="Jiayan W."/>
        </authorList>
    </citation>
    <scope>NUCLEOTIDE SEQUENCE</scope>
    <source>
        <strain evidence="15">Z1-6</strain>
    </source>
</reference>
<dbReference type="EMBL" id="JAPOHD010000063">
    <property type="protein sequence ID" value="MCY1722776.1"/>
    <property type="molecule type" value="Genomic_DNA"/>
</dbReference>
<evidence type="ECO:0000259" key="14">
    <source>
        <dbReference type="Pfam" id="PF08533"/>
    </source>
</evidence>
<evidence type="ECO:0000256" key="2">
    <source>
        <dbReference type="ARBA" id="ARBA00005940"/>
    </source>
</evidence>
<evidence type="ECO:0000256" key="6">
    <source>
        <dbReference type="ARBA" id="ARBA00022833"/>
    </source>
</evidence>
<feature type="domain" description="Beta-galactosidase C-terminal" evidence="14">
    <location>
        <begin position="645"/>
        <end position="689"/>
    </location>
</feature>
<keyword evidence="16" id="KW-1185">Reference proteome</keyword>
<dbReference type="GO" id="GO:0046872">
    <property type="term" value="F:metal ion binding"/>
    <property type="evidence" value="ECO:0007669"/>
    <property type="project" value="UniProtKB-KW"/>
</dbReference>
<comment type="caution">
    <text evidence="15">The sequence shown here is derived from an EMBL/GenBank/DDBJ whole genome shotgun (WGS) entry which is preliminary data.</text>
</comment>
<evidence type="ECO:0000313" key="16">
    <source>
        <dbReference type="Proteomes" id="UP001145087"/>
    </source>
</evidence>
<evidence type="ECO:0000256" key="4">
    <source>
        <dbReference type="ARBA" id="ARBA00022723"/>
    </source>
</evidence>
<feature type="binding site" evidence="10">
    <location>
        <position position="343"/>
    </location>
    <ligand>
        <name>substrate</name>
    </ligand>
</feature>
<organism evidence="15 16">
    <name type="scientific">Draconibacterium aestuarii</name>
    <dbReference type="NCBI Taxonomy" id="2998507"/>
    <lineage>
        <taxon>Bacteria</taxon>
        <taxon>Pseudomonadati</taxon>
        <taxon>Bacteroidota</taxon>
        <taxon>Bacteroidia</taxon>
        <taxon>Marinilabiliales</taxon>
        <taxon>Prolixibacteraceae</taxon>
        <taxon>Draconibacterium</taxon>
    </lineage>
</organism>
<evidence type="ECO:0000256" key="1">
    <source>
        <dbReference type="ARBA" id="ARBA00001412"/>
    </source>
</evidence>
<dbReference type="RefSeq" id="WP_343335101.1">
    <property type="nucleotide sequence ID" value="NZ_JAPOHD010000063.1"/>
</dbReference>
<keyword evidence="6" id="KW-0862">Zinc</keyword>
<dbReference type="PIRSF" id="PIRSF001084">
    <property type="entry name" value="B-galactosidase"/>
    <property type="match status" value="1"/>
</dbReference>
<keyword evidence="5 8" id="KW-0378">Hydrolase</keyword>
<feature type="active site" description="Proton donor" evidence="9">
    <location>
        <position position="173"/>
    </location>
</feature>
<keyword evidence="4" id="KW-0479">Metal-binding</keyword>
<dbReference type="GO" id="GO:0004565">
    <property type="term" value="F:beta-galactosidase activity"/>
    <property type="evidence" value="ECO:0007669"/>
    <property type="project" value="UniProtKB-EC"/>
</dbReference>
<feature type="chain" id="PRO_5040831282" description="Beta-galactosidase" evidence="11">
    <location>
        <begin position="20"/>
        <end position="690"/>
    </location>
</feature>
<comment type="catalytic activity">
    <reaction evidence="1 8">
        <text>Hydrolysis of terminal non-reducing beta-D-galactose residues in beta-D-galactosides.</text>
        <dbReference type="EC" id="3.2.1.23"/>
    </reaction>
</comment>
<proteinExistence type="inferred from homology"/>
<evidence type="ECO:0000256" key="11">
    <source>
        <dbReference type="SAM" id="SignalP"/>
    </source>
</evidence>
<dbReference type="Pfam" id="PF08532">
    <property type="entry name" value="Glyco_hydro_42M"/>
    <property type="match status" value="1"/>
</dbReference>
<evidence type="ECO:0000259" key="13">
    <source>
        <dbReference type="Pfam" id="PF08532"/>
    </source>
</evidence>
<dbReference type="Gene3D" id="2.60.40.1180">
    <property type="entry name" value="Golgi alpha-mannosidase II"/>
    <property type="match status" value="1"/>
</dbReference>
<evidence type="ECO:0000256" key="7">
    <source>
        <dbReference type="ARBA" id="ARBA00023295"/>
    </source>
</evidence>
<dbReference type="Proteomes" id="UP001145087">
    <property type="component" value="Unassembled WGS sequence"/>
</dbReference>
<dbReference type="GO" id="GO:0006012">
    <property type="term" value="P:galactose metabolic process"/>
    <property type="evidence" value="ECO:0007669"/>
    <property type="project" value="InterPro"/>
</dbReference>
<dbReference type="AlphaFoldDB" id="A0A9X3J8P4"/>
<dbReference type="InterPro" id="IPR017853">
    <property type="entry name" value="GH"/>
</dbReference>
<feature type="domain" description="Beta-galactosidase trimerisation" evidence="13">
    <location>
        <begin position="431"/>
        <end position="633"/>
    </location>
</feature>
<evidence type="ECO:0000259" key="12">
    <source>
        <dbReference type="Pfam" id="PF02449"/>
    </source>
</evidence>
<evidence type="ECO:0000256" key="5">
    <source>
        <dbReference type="ARBA" id="ARBA00022801"/>
    </source>
</evidence>
<dbReference type="PANTHER" id="PTHR36447:SF2">
    <property type="entry name" value="BETA-GALACTOSIDASE YESZ"/>
    <property type="match status" value="1"/>
</dbReference>
<feature type="domain" description="Glycoside hydrolase family 42 N-terminal" evidence="12">
    <location>
        <begin position="38"/>
        <end position="412"/>
    </location>
</feature>
<dbReference type="EC" id="3.2.1.23" evidence="3 8"/>
<keyword evidence="7 8" id="KW-0326">Glycosidase</keyword>
<evidence type="ECO:0000256" key="8">
    <source>
        <dbReference type="PIRNR" id="PIRNR001084"/>
    </source>
</evidence>
<dbReference type="Gene3D" id="3.20.20.80">
    <property type="entry name" value="Glycosidases"/>
    <property type="match status" value="1"/>
</dbReference>
<name>A0A9X3J8P4_9BACT</name>
<feature type="binding site" evidence="10">
    <location>
        <position position="172"/>
    </location>
    <ligand>
        <name>substrate</name>
    </ligand>
</feature>
<dbReference type="InterPro" id="IPR003476">
    <property type="entry name" value="Glyco_hydro_42"/>
</dbReference>
<sequence length="690" mass="79745">MRKIIAFSIAAFLFISAFAQQIDDYFPPQELTTVGAYYYPEHWNESQWERDLKKMAEMGFEFTHFAEFAWAQLEPEEGVYDFFWLDRAVDLAEKYNLKVVMCTSTATPPVWLVRKHTDILKTNEDGTTYDHGSRQHASFSNEYYREYSQKMIVELAKHYGNDDRIIGWQLDNEPATNTDFGEDAQKRFRGWLKNKYNTIDALNKAWGTNFWSGTYTDFAQINIPKHKQWGMNFYQRLDHSRFCDEETSTFLDEQAVTIRKYANPKQWITTNYIPYYDARYVGASKELDFISYTRYMVYGEHPGIGRNGYRVGEYSRIAMANDYFRRLSPLYGVMELQPGQVNWGSINSQPLPGAVHLWLWHVFAGGSKFTCTYRFRAPIYGYEQYHYGIVGTDGVTPTPGGLEFEKFMDEINLLRNNSTADKVPEEYSKRKTAILYDPDNTVAINQNKQTEVWNTEEHILKYYKPLKAFGAPVDFIRETLNFSEYPVIVVPAYQQMSRDLIKKLTTYVKNGGNLIMSCRTGHQDEKGHLWEAKHAEPLYELIGGEIDFFDLLRPYAPDTILLDNEKFAWTSWGDILNPVSNTEIWGTYSGDFYAGKPAVTFNKIGNGTVTYVGADSNNGDLEWTVLEKLYKRLGIGIENYPKGIVVEYRDGFGIAMNYSDTVYEMNLPGNAEILVGEKEITTAGVLVWKL</sequence>
<evidence type="ECO:0000256" key="9">
    <source>
        <dbReference type="PIRSR" id="PIRSR001084-1"/>
    </source>
</evidence>
<dbReference type="Gene3D" id="3.40.50.880">
    <property type="match status" value="1"/>
</dbReference>
<dbReference type="SUPFAM" id="SSF51011">
    <property type="entry name" value="Glycosyl hydrolase domain"/>
    <property type="match status" value="1"/>
</dbReference>
<protein>
    <recommendedName>
        <fullName evidence="3 8">Beta-galactosidase</fullName>
        <shortName evidence="8">Beta-gal</shortName>
        <ecNumber evidence="3 8">3.2.1.23</ecNumber>
    </recommendedName>
</protein>
<feature type="active site" description="Nucleophile" evidence="9">
    <location>
        <position position="335"/>
    </location>
</feature>
<dbReference type="Pfam" id="PF08533">
    <property type="entry name" value="Glyco_hydro_42C"/>
    <property type="match status" value="1"/>
</dbReference>
<feature type="binding site" evidence="10">
    <location>
        <position position="134"/>
    </location>
    <ligand>
        <name>substrate</name>
    </ligand>
</feature>
<dbReference type="GO" id="GO:0009341">
    <property type="term" value="C:beta-galactosidase complex"/>
    <property type="evidence" value="ECO:0007669"/>
    <property type="project" value="InterPro"/>
</dbReference>
<dbReference type="InterPro" id="IPR013738">
    <property type="entry name" value="Beta_galactosidase_Trimer"/>
</dbReference>
<dbReference type="PANTHER" id="PTHR36447">
    <property type="entry name" value="BETA-GALACTOSIDASE GANA"/>
    <property type="match status" value="1"/>
</dbReference>